<dbReference type="InterPro" id="IPR013324">
    <property type="entry name" value="RNA_pol_sigma_r3/r4-like"/>
</dbReference>
<gene>
    <name evidence="3" type="ORF">OJF2_47780</name>
</gene>
<feature type="domain" description="RNA polymerase sigma-70 ECF-like HTH" evidence="2">
    <location>
        <begin position="11"/>
        <end position="201"/>
    </location>
</feature>
<accession>A0A5B9W6P4</accession>
<organism evidence="3 4">
    <name type="scientific">Aquisphaera giovannonii</name>
    <dbReference type="NCBI Taxonomy" id="406548"/>
    <lineage>
        <taxon>Bacteria</taxon>
        <taxon>Pseudomonadati</taxon>
        <taxon>Planctomycetota</taxon>
        <taxon>Planctomycetia</taxon>
        <taxon>Isosphaerales</taxon>
        <taxon>Isosphaeraceae</taxon>
        <taxon>Aquisphaera</taxon>
    </lineage>
</organism>
<keyword evidence="4" id="KW-1185">Reference proteome</keyword>
<name>A0A5B9W6P4_9BACT</name>
<proteinExistence type="predicted"/>
<dbReference type="Proteomes" id="UP000324233">
    <property type="component" value="Chromosome"/>
</dbReference>
<dbReference type="SUPFAM" id="SSF88659">
    <property type="entry name" value="Sigma3 and sigma4 domains of RNA polymerase sigma factors"/>
    <property type="match status" value="1"/>
</dbReference>
<feature type="region of interest" description="Disordered" evidence="1">
    <location>
        <begin position="118"/>
        <end position="139"/>
    </location>
</feature>
<evidence type="ECO:0000256" key="1">
    <source>
        <dbReference type="SAM" id="MobiDB-lite"/>
    </source>
</evidence>
<dbReference type="Gene3D" id="1.10.1740.10">
    <property type="match status" value="1"/>
</dbReference>
<dbReference type="OrthoDB" id="274519at2"/>
<dbReference type="InterPro" id="IPR053812">
    <property type="entry name" value="HTH_Sigma70_ECF-like"/>
</dbReference>
<dbReference type="RefSeq" id="WP_148595930.1">
    <property type="nucleotide sequence ID" value="NZ_CP042997.1"/>
</dbReference>
<reference evidence="3 4" key="1">
    <citation type="submission" date="2019-08" db="EMBL/GenBank/DDBJ databases">
        <title>Deep-cultivation of Planctomycetes and their phenomic and genomic characterization uncovers novel biology.</title>
        <authorList>
            <person name="Wiegand S."/>
            <person name="Jogler M."/>
            <person name="Boedeker C."/>
            <person name="Pinto D."/>
            <person name="Vollmers J."/>
            <person name="Rivas-Marin E."/>
            <person name="Kohn T."/>
            <person name="Peeters S.H."/>
            <person name="Heuer A."/>
            <person name="Rast P."/>
            <person name="Oberbeckmann S."/>
            <person name="Bunk B."/>
            <person name="Jeske O."/>
            <person name="Meyerdierks A."/>
            <person name="Storesund J.E."/>
            <person name="Kallscheuer N."/>
            <person name="Luecker S."/>
            <person name="Lage O.M."/>
            <person name="Pohl T."/>
            <person name="Merkel B.J."/>
            <person name="Hornburger P."/>
            <person name="Mueller R.-W."/>
            <person name="Bruemmer F."/>
            <person name="Labrenz M."/>
            <person name="Spormann A.M."/>
            <person name="Op den Camp H."/>
            <person name="Overmann J."/>
            <person name="Amann R."/>
            <person name="Jetten M.S.M."/>
            <person name="Mascher T."/>
            <person name="Medema M.H."/>
            <person name="Devos D.P."/>
            <person name="Kaster A.-K."/>
            <person name="Ovreas L."/>
            <person name="Rohde M."/>
            <person name="Galperin M.Y."/>
            <person name="Jogler C."/>
        </authorList>
    </citation>
    <scope>NUCLEOTIDE SEQUENCE [LARGE SCALE GENOMIC DNA]</scope>
    <source>
        <strain evidence="3 4">OJF2</strain>
    </source>
</reference>
<dbReference type="InterPro" id="IPR013325">
    <property type="entry name" value="RNA_pol_sigma_r2"/>
</dbReference>
<dbReference type="SUPFAM" id="SSF88946">
    <property type="entry name" value="Sigma2 domain of RNA polymerase sigma factors"/>
    <property type="match status" value="1"/>
</dbReference>
<feature type="compositionally biased region" description="Low complexity" evidence="1">
    <location>
        <begin position="118"/>
        <end position="132"/>
    </location>
</feature>
<dbReference type="GO" id="GO:0006352">
    <property type="term" value="P:DNA-templated transcription initiation"/>
    <property type="evidence" value="ECO:0007669"/>
    <property type="project" value="InterPro"/>
</dbReference>
<evidence type="ECO:0000313" key="3">
    <source>
        <dbReference type="EMBL" id="QEH36218.1"/>
    </source>
</evidence>
<evidence type="ECO:0000259" key="2">
    <source>
        <dbReference type="Pfam" id="PF07638"/>
    </source>
</evidence>
<dbReference type="KEGG" id="agv:OJF2_47780"/>
<dbReference type="GO" id="GO:0003700">
    <property type="term" value="F:DNA-binding transcription factor activity"/>
    <property type="evidence" value="ECO:0007669"/>
    <property type="project" value="InterPro"/>
</dbReference>
<protein>
    <submittedName>
        <fullName evidence="3">ECF sigma factor</fullName>
    </submittedName>
</protein>
<dbReference type="Pfam" id="PF07638">
    <property type="entry name" value="Sigma70_ECF"/>
    <property type="match status" value="1"/>
</dbReference>
<dbReference type="EMBL" id="CP042997">
    <property type="protein sequence ID" value="QEH36218.1"/>
    <property type="molecule type" value="Genomic_DNA"/>
</dbReference>
<evidence type="ECO:0000313" key="4">
    <source>
        <dbReference type="Proteomes" id="UP000324233"/>
    </source>
</evidence>
<sequence>MTGTEAPADSFESLIRRVREGDQVAAAELVRRYEPAIRRAARVRLVDTRLNRLLDSMDICQSVLASFFVRAAMGQYQIESPEQLLKLLATMTRNKLAGAVKGQRAQRRDFRRVEAMGGDAAGDSASGPGIDAIPGRGASPSREVAARDLLEAARRRLLPEELALFEQRQQGREWADIAAERGASPEAIRKRLARAVDRVAEELGLD</sequence>
<dbReference type="AlphaFoldDB" id="A0A5B9W6P4"/>